<reference evidence="3" key="1">
    <citation type="submission" date="2022-07" db="EMBL/GenBank/DDBJ databases">
        <title>Genome Sequence of Leucocoprinus birnbaumii.</title>
        <authorList>
            <person name="Buettner E."/>
        </authorList>
    </citation>
    <scope>NUCLEOTIDE SEQUENCE</scope>
    <source>
        <strain evidence="3">VT141</strain>
    </source>
</reference>
<name>A0AAD5VX09_9AGAR</name>
<organism evidence="3 4">
    <name type="scientific">Leucocoprinus birnbaumii</name>
    <dbReference type="NCBI Taxonomy" id="56174"/>
    <lineage>
        <taxon>Eukaryota</taxon>
        <taxon>Fungi</taxon>
        <taxon>Dikarya</taxon>
        <taxon>Basidiomycota</taxon>
        <taxon>Agaricomycotina</taxon>
        <taxon>Agaricomycetes</taxon>
        <taxon>Agaricomycetidae</taxon>
        <taxon>Agaricales</taxon>
        <taxon>Agaricineae</taxon>
        <taxon>Agaricaceae</taxon>
        <taxon>Leucocoprinus</taxon>
    </lineage>
</organism>
<evidence type="ECO:0000256" key="1">
    <source>
        <dbReference type="SAM" id="MobiDB-lite"/>
    </source>
</evidence>
<accession>A0AAD5VX09</accession>
<gene>
    <name evidence="3" type="ORF">NP233_g3173</name>
</gene>
<dbReference type="Proteomes" id="UP001213000">
    <property type="component" value="Unassembled WGS sequence"/>
</dbReference>
<proteinExistence type="predicted"/>
<evidence type="ECO:0000256" key="2">
    <source>
        <dbReference type="SAM" id="Phobius"/>
    </source>
</evidence>
<keyword evidence="4" id="KW-1185">Reference proteome</keyword>
<protein>
    <submittedName>
        <fullName evidence="3">Uncharacterized protein</fullName>
    </submittedName>
</protein>
<feature type="transmembrane region" description="Helical" evidence="2">
    <location>
        <begin position="42"/>
        <end position="59"/>
    </location>
</feature>
<sequence length="187" mass="20247">MVRRGKQSQQHESTQDYIPKERVDQGLKPVSPPLQSTRLSRLIYILILLTACLGAYYSYRIVQYKDQVGGWWHVALGRRPQNDYTPPEHSHHSHHHRTSVEDKINDLAKALGMPSKELASAIAVAVRNHVPPASLSSVAAKETGPAVQALLKEPPSEAQSATGAPSATGVVSGVVEGVGSFVGMDEP</sequence>
<keyword evidence="2" id="KW-0472">Membrane</keyword>
<dbReference type="AlphaFoldDB" id="A0AAD5VX09"/>
<keyword evidence="2" id="KW-1133">Transmembrane helix</keyword>
<keyword evidence="2" id="KW-0812">Transmembrane</keyword>
<comment type="caution">
    <text evidence="3">The sequence shown here is derived from an EMBL/GenBank/DDBJ whole genome shotgun (WGS) entry which is preliminary data.</text>
</comment>
<feature type="region of interest" description="Disordered" evidence="1">
    <location>
        <begin position="1"/>
        <end position="31"/>
    </location>
</feature>
<feature type="compositionally biased region" description="Polar residues" evidence="1">
    <location>
        <begin position="7"/>
        <end position="16"/>
    </location>
</feature>
<dbReference type="EMBL" id="JANIEX010000148">
    <property type="protein sequence ID" value="KAJ3572294.1"/>
    <property type="molecule type" value="Genomic_DNA"/>
</dbReference>
<evidence type="ECO:0000313" key="3">
    <source>
        <dbReference type="EMBL" id="KAJ3572294.1"/>
    </source>
</evidence>
<evidence type="ECO:0000313" key="4">
    <source>
        <dbReference type="Proteomes" id="UP001213000"/>
    </source>
</evidence>